<gene>
    <name evidence="2" type="ORF">FF38_05037</name>
</gene>
<dbReference type="OrthoDB" id="70250at2759"/>
<dbReference type="Proteomes" id="UP000037069">
    <property type="component" value="Unassembled WGS sequence"/>
</dbReference>
<keyword evidence="1" id="KW-0812">Transmembrane</keyword>
<keyword evidence="3" id="KW-1185">Reference proteome</keyword>
<evidence type="ECO:0000313" key="3">
    <source>
        <dbReference type="Proteomes" id="UP000037069"/>
    </source>
</evidence>
<feature type="transmembrane region" description="Helical" evidence="1">
    <location>
        <begin position="243"/>
        <end position="263"/>
    </location>
</feature>
<proteinExistence type="predicted"/>
<reference evidence="2 3" key="1">
    <citation type="journal article" date="2015" name="Nat. Commun.">
        <title>Lucilia cuprina genome unlocks parasitic fly biology to underpin future interventions.</title>
        <authorList>
            <person name="Anstead C.A."/>
            <person name="Korhonen P.K."/>
            <person name="Young N.D."/>
            <person name="Hall R.S."/>
            <person name="Jex A.R."/>
            <person name="Murali S.C."/>
            <person name="Hughes D.S."/>
            <person name="Lee S.F."/>
            <person name="Perry T."/>
            <person name="Stroehlein A.J."/>
            <person name="Ansell B.R."/>
            <person name="Breugelmans B."/>
            <person name="Hofmann A."/>
            <person name="Qu J."/>
            <person name="Dugan S."/>
            <person name="Lee S.L."/>
            <person name="Chao H."/>
            <person name="Dinh H."/>
            <person name="Han Y."/>
            <person name="Doddapaneni H.V."/>
            <person name="Worley K.C."/>
            <person name="Muzny D.M."/>
            <person name="Ioannidis P."/>
            <person name="Waterhouse R.M."/>
            <person name="Zdobnov E.M."/>
            <person name="James P.J."/>
            <person name="Bagnall N.H."/>
            <person name="Kotze A.C."/>
            <person name="Gibbs R.A."/>
            <person name="Richards S."/>
            <person name="Batterham P."/>
            <person name="Gasser R.B."/>
        </authorList>
    </citation>
    <scope>NUCLEOTIDE SEQUENCE [LARGE SCALE GENOMIC DNA]</scope>
    <source>
        <strain evidence="2 3">LS</strain>
        <tissue evidence="2">Full body</tissue>
    </source>
</reference>
<feature type="transmembrane region" description="Helical" evidence="1">
    <location>
        <begin position="406"/>
        <end position="421"/>
    </location>
</feature>
<sequence>MTIKLFLPENLFYIKKSCDIYGEIKIGEKNCISYYIICAVDIKKPSKNHEDIEAYERAQKFSNKLRHLGHIVNATESSQLHYKDVALVFVYDTETPNIYLNQLSIRTAQKDKINVFLYSEKSILKLQDLSESVNNVRPNLVYDKEDNAKVNAQTDVCPDDDMHMLYQLLQTKDKFKLDCDVDEVDETFKRVASYVLTLPFDILMWIFGLFMTKTPFKLVFQYSVMYDYYKEWLKFKKSGKRKYNIVLDILLGLCVNILLILYIENPGDYIITASNSVVTNFRLLLQSLQGSPVGLKLNVQLNKFLLDCFGYHVELWATFLVIIEPCIRQLLIPIILLGFIGFSYQLALLTDLISIMGLHAHCFSIYAAVLYKVEIKGLQVLWKVVLGKRKNVLKNRVESHNYKNRQLYLATVFFTSLLFLFPTVLTYYVVFTSLRLCIILVNYLLKNIRRNILEFPMEMLLRWCMGNFYDTDSLQLEFVHHTPSPLLQSGAQIQMCVFKLCVHSSSLGRVFSCHSGILQELVAKEENSIKSVCQRILQGTF</sequence>
<dbReference type="PANTHER" id="PTHR21329:SF3">
    <property type="entry name" value="PHOSPHATIDYLINOSITOL N-ACETYLGLUCOSAMINYLTRANSFERASE SUBUNIT Q"/>
    <property type="match status" value="1"/>
</dbReference>
<dbReference type="InterPro" id="IPR007720">
    <property type="entry name" value="PigQ/GPI1"/>
</dbReference>
<accession>A0A0L0CKD7</accession>
<feature type="transmembrane region" description="Helical" evidence="1">
    <location>
        <begin position="330"/>
        <end position="347"/>
    </location>
</feature>
<dbReference type="GO" id="GO:0006506">
    <property type="term" value="P:GPI anchor biosynthetic process"/>
    <property type="evidence" value="ECO:0007669"/>
    <property type="project" value="InterPro"/>
</dbReference>
<evidence type="ECO:0000313" key="2">
    <source>
        <dbReference type="EMBL" id="KNC32682.1"/>
    </source>
</evidence>
<dbReference type="Pfam" id="PF05024">
    <property type="entry name" value="Gpi1"/>
    <property type="match status" value="1"/>
</dbReference>
<keyword evidence="1" id="KW-1133">Transmembrane helix</keyword>
<evidence type="ECO:0008006" key="4">
    <source>
        <dbReference type="Google" id="ProtNLM"/>
    </source>
</evidence>
<dbReference type="OMA" id="ATLSIFE"/>
<keyword evidence="1" id="KW-0472">Membrane</keyword>
<name>A0A0L0CKD7_LUCCU</name>
<comment type="caution">
    <text evidence="2">The sequence shown here is derived from an EMBL/GenBank/DDBJ whole genome shotgun (WGS) entry which is preliminary data.</text>
</comment>
<protein>
    <recommendedName>
        <fullName evidence="4">Phosphatidylinositol N-acetylglucosaminyltransferase subunit Q</fullName>
    </recommendedName>
</protein>
<evidence type="ECO:0000256" key="1">
    <source>
        <dbReference type="SAM" id="Phobius"/>
    </source>
</evidence>
<dbReference type="GO" id="GO:0005783">
    <property type="term" value="C:endoplasmic reticulum"/>
    <property type="evidence" value="ECO:0007669"/>
    <property type="project" value="TreeGrafter"/>
</dbReference>
<dbReference type="AlphaFoldDB" id="A0A0L0CKD7"/>
<dbReference type="PANTHER" id="PTHR21329">
    <property type="entry name" value="PHOSPHATIDYLINOSITOL N-ACETYLGLUCOSAMINYLTRANSFERASE SUBUNIT Q-RELATED"/>
    <property type="match status" value="1"/>
</dbReference>
<organism evidence="2 3">
    <name type="scientific">Lucilia cuprina</name>
    <name type="common">Green bottle fly</name>
    <name type="synonym">Australian sheep blowfly</name>
    <dbReference type="NCBI Taxonomy" id="7375"/>
    <lineage>
        <taxon>Eukaryota</taxon>
        <taxon>Metazoa</taxon>
        <taxon>Ecdysozoa</taxon>
        <taxon>Arthropoda</taxon>
        <taxon>Hexapoda</taxon>
        <taxon>Insecta</taxon>
        <taxon>Pterygota</taxon>
        <taxon>Neoptera</taxon>
        <taxon>Endopterygota</taxon>
        <taxon>Diptera</taxon>
        <taxon>Brachycera</taxon>
        <taxon>Muscomorpha</taxon>
        <taxon>Oestroidea</taxon>
        <taxon>Calliphoridae</taxon>
        <taxon>Luciliinae</taxon>
        <taxon>Lucilia</taxon>
    </lineage>
</organism>
<dbReference type="EMBL" id="JRES01000292">
    <property type="protein sequence ID" value="KNC32682.1"/>
    <property type="molecule type" value="Genomic_DNA"/>
</dbReference>
<dbReference type="GO" id="GO:0016020">
    <property type="term" value="C:membrane"/>
    <property type="evidence" value="ECO:0007669"/>
    <property type="project" value="InterPro"/>
</dbReference>
<feature type="transmembrane region" description="Helical" evidence="1">
    <location>
        <begin position="304"/>
        <end position="323"/>
    </location>
</feature>
<dbReference type="STRING" id="7375.A0A0L0CKD7"/>